<dbReference type="InterPro" id="IPR006439">
    <property type="entry name" value="HAD-SF_hydro_IA"/>
</dbReference>
<gene>
    <name evidence="6" type="ORF">F2P44_27680</name>
</gene>
<comment type="caution">
    <text evidence="6">The sequence shown here is derived from an EMBL/GenBank/DDBJ whole genome shotgun (WGS) entry which is preliminary data.</text>
</comment>
<name>A0ABX0NI11_9BURK</name>
<dbReference type="PANTHER" id="PTHR46193:SF18">
    <property type="entry name" value="HEXITOL PHOSPHATASE B"/>
    <property type="match status" value="1"/>
</dbReference>
<keyword evidence="5" id="KW-0119">Carbohydrate metabolism</keyword>
<evidence type="ECO:0000256" key="5">
    <source>
        <dbReference type="ARBA" id="ARBA00023277"/>
    </source>
</evidence>
<dbReference type="SFLD" id="SFLDG01129">
    <property type="entry name" value="C1.5:_HAD__Beta-PGM__Phosphata"/>
    <property type="match status" value="1"/>
</dbReference>
<dbReference type="RefSeq" id="WP_167092045.1">
    <property type="nucleotide sequence ID" value="NZ_WHJG01000042.1"/>
</dbReference>
<dbReference type="Gene3D" id="1.10.150.240">
    <property type="entry name" value="Putative phosphatase, domain 2"/>
    <property type="match status" value="1"/>
</dbReference>
<comment type="similarity">
    <text evidence="2">Belongs to the HAD-like hydrolase superfamily. CbbY/CbbZ/Gph/YieH family.</text>
</comment>
<dbReference type="Gene3D" id="3.40.50.1000">
    <property type="entry name" value="HAD superfamily/HAD-like"/>
    <property type="match status" value="1"/>
</dbReference>
<dbReference type="PANTHER" id="PTHR46193">
    <property type="entry name" value="6-PHOSPHOGLUCONATE PHOSPHATASE"/>
    <property type="match status" value="1"/>
</dbReference>
<dbReference type="GO" id="GO:0016787">
    <property type="term" value="F:hydrolase activity"/>
    <property type="evidence" value="ECO:0007669"/>
    <property type="project" value="UniProtKB-KW"/>
</dbReference>
<organism evidence="6 7">
    <name type="scientific">Massilia frigida</name>
    <dbReference type="NCBI Taxonomy" id="2609281"/>
    <lineage>
        <taxon>Bacteria</taxon>
        <taxon>Pseudomonadati</taxon>
        <taxon>Pseudomonadota</taxon>
        <taxon>Betaproteobacteria</taxon>
        <taxon>Burkholderiales</taxon>
        <taxon>Oxalobacteraceae</taxon>
        <taxon>Telluria group</taxon>
        <taxon>Massilia</taxon>
    </lineage>
</organism>
<dbReference type="InterPro" id="IPR023198">
    <property type="entry name" value="PGP-like_dom2"/>
</dbReference>
<dbReference type="CDD" id="cd07505">
    <property type="entry name" value="HAD_BPGM-like"/>
    <property type="match status" value="1"/>
</dbReference>
<accession>A0ABX0NI11</accession>
<evidence type="ECO:0000256" key="3">
    <source>
        <dbReference type="ARBA" id="ARBA00022723"/>
    </source>
</evidence>
<keyword evidence="7" id="KW-1185">Reference proteome</keyword>
<evidence type="ECO:0000256" key="1">
    <source>
        <dbReference type="ARBA" id="ARBA00001946"/>
    </source>
</evidence>
<dbReference type="SUPFAM" id="SSF56784">
    <property type="entry name" value="HAD-like"/>
    <property type="match status" value="1"/>
</dbReference>
<evidence type="ECO:0000313" key="6">
    <source>
        <dbReference type="EMBL" id="NHZ83029.1"/>
    </source>
</evidence>
<dbReference type="InterPro" id="IPR041492">
    <property type="entry name" value="HAD_2"/>
</dbReference>
<evidence type="ECO:0000313" key="7">
    <source>
        <dbReference type="Proteomes" id="UP000621455"/>
    </source>
</evidence>
<dbReference type="Pfam" id="PF13419">
    <property type="entry name" value="HAD_2"/>
    <property type="match status" value="1"/>
</dbReference>
<dbReference type="NCBIfam" id="TIGR01509">
    <property type="entry name" value="HAD-SF-IA-v3"/>
    <property type="match status" value="1"/>
</dbReference>
<dbReference type="InterPro" id="IPR023214">
    <property type="entry name" value="HAD_sf"/>
</dbReference>
<evidence type="ECO:0000256" key="2">
    <source>
        <dbReference type="ARBA" id="ARBA00006171"/>
    </source>
</evidence>
<evidence type="ECO:0000256" key="4">
    <source>
        <dbReference type="ARBA" id="ARBA00022842"/>
    </source>
</evidence>
<dbReference type="InterPro" id="IPR051600">
    <property type="entry name" value="Beta-PGM-like"/>
</dbReference>
<proteinExistence type="inferred from homology"/>
<reference evidence="6 7" key="1">
    <citation type="submission" date="2019-10" db="EMBL/GenBank/DDBJ databases">
        <title>Taxonomy of Antarctic Massilia spp.: description of Massilia rubra sp. nov., Massilia aquatica sp. nov., Massilia mucilaginosa sp. nov., Massilia frigida sp. nov. isolated from streams, lakes and regoliths.</title>
        <authorList>
            <person name="Holochova P."/>
            <person name="Sedlacek I."/>
            <person name="Kralova S."/>
            <person name="Maslanova I."/>
            <person name="Busse H.-J."/>
            <person name="Stankova E."/>
            <person name="Vrbovska V."/>
            <person name="Kovarovic V."/>
            <person name="Bartak M."/>
            <person name="Svec P."/>
            <person name="Pantucek R."/>
        </authorList>
    </citation>
    <scope>NUCLEOTIDE SEQUENCE [LARGE SCALE GENOMIC DNA]</scope>
    <source>
        <strain evidence="6 7">CCM 8695</strain>
    </source>
</reference>
<keyword evidence="6" id="KW-0378">Hydrolase</keyword>
<comment type="cofactor">
    <cofactor evidence="1">
        <name>Mg(2+)</name>
        <dbReference type="ChEBI" id="CHEBI:18420"/>
    </cofactor>
</comment>
<keyword evidence="4" id="KW-0460">Magnesium</keyword>
<keyword evidence="3" id="KW-0479">Metal-binding</keyword>
<dbReference type="Proteomes" id="UP000621455">
    <property type="component" value="Unassembled WGS sequence"/>
</dbReference>
<dbReference type="SFLD" id="SFLDS00003">
    <property type="entry name" value="Haloacid_Dehalogenase"/>
    <property type="match status" value="1"/>
</dbReference>
<sequence>MIKGILWDNDGVLVDTEHLFYAVNRELFLEHQIALSEEDFFAWFLADNVGAWHLMAARGATADQIGERREERNRRYGARLRSESGLAMPHIDSVLSRSAARVPMGVVTSARRADFDIIHAGLDLMRHFRFALTADDYRHSKPSPEPYLAGLDKLGVAAADCLAVEDSPRGLQAARAAGIACIVLRHRLMRDYPFDGAYRVVDTVAQLDAEIAALLPS</sequence>
<protein>
    <submittedName>
        <fullName evidence="6">HAD-IA family hydrolase</fullName>
    </submittedName>
</protein>
<dbReference type="EMBL" id="WHJG01000042">
    <property type="protein sequence ID" value="NHZ83029.1"/>
    <property type="molecule type" value="Genomic_DNA"/>
</dbReference>
<dbReference type="InterPro" id="IPR036412">
    <property type="entry name" value="HAD-like_sf"/>
</dbReference>